<dbReference type="OrthoDB" id="6622877at2759"/>
<dbReference type="STRING" id="136037.A0A067R5V5"/>
<dbReference type="GO" id="GO:0005814">
    <property type="term" value="C:centriole"/>
    <property type="evidence" value="ECO:0007669"/>
    <property type="project" value="InterPro"/>
</dbReference>
<evidence type="ECO:0000313" key="3">
    <source>
        <dbReference type="EMBL" id="KDR17714.1"/>
    </source>
</evidence>
<feature type="coiled-coil region" evidence="1">
    <location>
        <begin position="339"/>
        <end position="429"/>
    </location>
</feature>
<dbReference type="Gene3D" id="1.10.287.510">
    <property type="entry name" value="Helix hairpin bin"/>
    <property type="match status" value="1"/>
</dbReference>
<dbReference type="GO" id="GO:0007005">
    <property type="term" value="P:mitochondrion organization"/>
    <property type="evidence" value="ECO:0007669"/>
    <property type="project" value="InterPro"/>
</dbReference>
<evidence type="ECO:0000313" key="4">
    <source>
        <dbReference type="Proteomes" id="UP000027135"/>
    </source>
</evidence>
<accession>A0A067R5V5</accession>
<protein>
    <submittedName>
        <fullName evidence="3">Coiled-coil domain-containing protein 123, mitochondrial</fullName>
    </submittedName>
</protein>
<feature type="compositionally biased region" description="Polar residues" evidence="2">
    <location>
        <begin position="137"/>
        <end position="146"/>
    </location>
</feature>
<dbReference type="EMBL" id="KK852722">
    <property type="protein sequence ID" value="KDR17714.1"/>
    <property type="molecule type" value="Genomic_DNA"/>
</dbReference>
<dbReference type="Proteomes" id="UP000027135">
    <property type="component" value="Unassembled WGS sequence"/>
</dbReference>
<organism evidence="3 4">
    <name type="scientific">Zootermopsis nevadensis</name>
    <name type="common">Dampwood termite</name>
    <dbReference type="NCBI Taxonomy" id="136037"/>
    <lineage>
        <taxon>Eukaryota</taxon>
        <taxon>Metazoa</taxon>
        <taxon>Ecdysozoa</taxon>
        <taxon>Arthropoda</taxon>
        <taxon>Hexapoda</taxon>
        <taxon>Insecta</taxon>
        <taxon>Pterygota</taxon>
        <taxon>Neoptera</taxon>
        <taxon>Polyneoptera</taxon>
        <taxon>Dictyoptera</taxon>
        <taxon>Blattodea</taxon>
        <taxon>Blattoidea</taxon>
        <taxon>Termitoidae</taxon>
        <taxon>Termopsidae</taxon>
        <taxon>Zootermopsis</taxon>
    </lineage>
</organism>
<dbReference type="InterPro" id="IPR033545">
    <property type="entry name" value="CEP89"/>
</dbReference>
<dbReference type="PANTHER" id="PTHR36170:SF1">
    <property type="entry name" value="CENTROSOMAL PROTEIN OF 89 KDA"/>
    <property type="match status" value="1"/>
</dbReference>
<feature type="coiled-coil region" evidence="1">
    <location>
        <begin position="637"/>
        <end position="689"/>
    </location>
</feature>
<feature type="coiled-coil region" evidence="1">
    <location>
        <begin position="500"/>
        <end position="604"/>
    </location>
</feature>
<proteinExistence type="predicted"/>
<evidence type="ECO:0000256" key="1">
    <source>
        <dbReference type="SAM" id="Coils"/>
    </source>
</evidence>
<dbReference type="OMA" id="ENQQMRE"/>
<feature type="region of interest" description="Disordered" evidence="2">
    <location>
        <begin position="45"/>
        <end position="186"/>
    </location>
</feature>
<dbReference type="eggNOG" id="ENOG502QWK8">
    <property type="taxonomic scope" value="Eukaryota"/>
</dbReference>
<reference evidence="3 4" key="1">
    <citation type="journal article" date="2014" name="Nat. Commun.">
        <title>Molecular traces of alternative social organization in a termite genome.</title>
        <authorList>
            <person name="Terrapon N."/>
            <person name="Li C."/>
            <person name="Robertson H.M."/>
            <person name="Ji L."/>
            <person name="Meng X."/>
            <person name="Booth W."/>
            <person name="Chen Z."/>
            <person name="Childers C.P."/>
            <person name="Glastad K.M."/>
            <person name="Gokhale K."/>
            <person name="Gowin J."/>
            <person name="Gronenberg W."/>
            <person name="Hermansen R.A."/>
            <person name="Hu H."/>
            <person name="Hunt B.G."/>
            <person name="Huylmans A.K."/>
            <person name="Khalil S.M."/>
            <person name="Mitchell R.D."/>
            <person name="Munoz-Torres M.C."/>
            <person name="Mustard J.A."/>
            <person name="Pan H."/>
            <person name="Reese J.T."/>
            <person name="Scharf M.E."/>
            <person name="Sun F."/>
            <person name="Vogel H."/>
            <person name="Xiao J."/>
            <person name="Yang W."/>
            <person name="Yang Z."/>
            <person name="Yang Z."/>
            <person name="Zhou J."/>
            <person name="Zhu J."/>
            <person name="Brent C.S."/>
            <person name="Elsik C.G."/>
            <person name="Goodisman M.A."/>
            <person name="Liberles D.A."/>
            <person name="Roe R.M."/>
            <person name="Vargo E.L."/>
            <person name="Vilcinskas A."/>
            <person name="Wang J."/>
            <person name="Bornberg-Bauer E."/>
            <person name="Korb J."/>
            <person name="Zhang G."/>
            <person name="Liebig J."/>
        </authorList>
    </citation>
    <scope>NUCLEOTIDE SEQUENCE [LARGE SCALE GENOMIC DNA]</scope>
    <source>
        <tissue evidence="3">Whole organism</tissue>
    </source>
</reference>
<sequence>MCRWRCANLGYQLLQDDVWHSAMPPPLFSTVPSLPMFVVESRRNRLTSQSEKPEQLSVQSTSDVIAGGTELETQWRHHRKRSKQRSQLVDKQVGDGSSSKDNVSVHPRRRHHHRHKYHRGSSVQATKREELTCEGEPSQSQVSENPMEQPPKPKPRRKLRLTDVEHRRSRSVSRATLLQESDGLTKENKELSTNLQQLSHSSQDSGYQQTTVNENLCKKEDVEILKVKLVKLESNNKHLKEERDAFKTELEHMKSQEKNELEQTAALQVQNQELNEDTTLLKNLVYRLNVELDRYQQKLHRHGGTGELPPLKVMPSEVQEKETSMAWRNVNKNLLGSLLEAYQETINEKDDLIHVYEQDLNKFVAKCKQIVAENEKLYQDLEEANRQVEERSSSWHTLQQDASQAQEQNELLTNELQLQKEKLDQIQAECDGRVAELTKDNEMLVNKFHQYRGDLLTLKGQYSVLREEYDRLKKDADSKVPFAIHSASVSECRRLLDELKTKYEGDKSNLTSQVQELQSQKPHLEVQLVNVTTENKKLQVQVKTLDKLLKKMQHRCEELQSRLVTCQVSRDASKRQLQKAMTFSEELVAEQENLLRQLHAKQEENNSIARLGTTIVYRMGSLKTKLKTVQKDAWAELDVVEKRIHQQETDVERMKDEYHREVMRLRNLLKQKEMIIGRLQQEKTKTQEDLEVVWRAATSEDLRIKEKLKQANLLSERESDFFLNHARTYS</sequence>
<keyword evidence="1" id="KW-0175">Coiled coil</keyword>
<evidence type="ECO:0000256" key="2">
    <source>
        <dbReference type="SAM" id="MobiDB-lite"/>
    </source>
</evidence>
<feature type="compositionally biased region" description="Polar residues" evidence="2">
    <location>
        <begin position="46"/>
        <end position="63"/>
    </location>
</feature>
<gene>
    <name evidence="3" type="ORF">L798_07253</name>
</gene>
<feature type="compositionally biased region" description="Basic residues" evidence="2">
    <location>
        <begin position="106"/>
        <end position="119"/>
    </location>
</feature>
<dbReference type="InParanoid" id="A0A067R5V5"/>
<dbReference type="AlphaFoldDB" id="A0A067R5V5"/>
<feature type="compositionally biased region" description="Polar residues" evidence="2">
    <location>
        <begin position="85"/>
        <end position="102"/>
    </location>
</feature>
<dbReference type="PANTHER" id="PTHR36170">
    <property type="entry name" value="CENTROSOMAL PROTEIN OF 89 KDA"/>
    <property type="match status" value="1"/>
</dbReference>
<name>A0A067R5V5_ZOONE</name>
<dbReference type="GO" id="GO:0060271">
    <property type="term" value="P:cilium assembly"/>
    <property type="evidence" value="ECO:0007669"/>
    <property type="project" value="InterPro"/>
</dbReference>
<dbReference type="GO" id="GO:0097539">
    <property type="term" value="C:ciliary transition fiber"/>
    <property type="evidence" value="ECO:0007669"/>
    <property type="project" value="TreeGrafter"/>
</dbReference>
<dbReference type="GO" id="GO:0007268">
    <property type="term" value="P:chemical synaptic transmission"/>
    <property type="evidence" value="ECO:0007669"/>
    <property type="project" value="InterPro"/>
</dbReference>
<dbReference type="GO" id="GO:0045202">
    <property type="term" value="C:synapse"/>
    <property type="evidence" value="ECO:0007669"/>
    <property type="project" value="GOC"/>
</dbReference>
<keyword evidence="4" id="KW-1185">Reference proteome</keyword>